<reference evidence="2" key="1">
    <citation type="journal article" date="2019" name="Int. J. Syst. Evol. Microbiol.">
        <title>The Global Catalogue of Microorganisms (GCM) 10K type strain sequencing project: providing services to taxonomists for standard genome sequencing and annotation.</title>
        <authorList>
            <consortium name="The Broad Institute Genomics Platform"/>
            <consortium name="The Broad Institute Genome Sequencing Center for Infectious Disease"/>
            <person name="Wu L."/>
            <person name="Ma J."/>
        </authorList>
    </citation>
    <scope>NUCLEOTIDE SEQUENCE [LARGE SCALE GENOMIC DNA]</scope>
    <source>
        <strain evidence="2">JCM 18537</strain>
    </source>
</reference>
<protein>
    <recommendedName>
        <fullName evidence="3">Exo-alpha-sialidase</fullName>
    </recommendedName>
</protein>
<evidence type="ECO:0000313" key="1">
    <source>
        <dbReference type="EMBL" id="GAA4769990.1"/>
    </source>
</evidence>
<name>A0ABP9A0Q0_9MICO</name>
<keyword evidence="2" id="KW-1185">Reference proteome</keyword>
<dbReference type="CDD" id="cd15482">
    <property type="entry name" value="Sialidase_non-viral"/>
    <property type="match status" value="1"/>
</dbReference>
<dbReference type="Gene3D" id="2.120.10.10">
    <property type="match status" value="1"/>
</dbReference>
<evidence type="ECO:0008006" key="3">
    <source>
        <dbReference type="Google" id="ProtNLM"/>
    </source>
</evidence>
<evidence type="ECO:0000313" key="2">
    <source>
        <dbReference type="Proteomes" id="UP001501645"/>
    </source>
</evidence>
<sequence length="359" mass="38683">MSTVLHRGEEGERGPLYTRMTRLTSGALLLTAEIYRERGPWGAVFPIWRSDDGGRTWELVSEVADVRFHAGNRYQPIVYELPAPWAGRPAGTLLLAGNAFPADGSETNIVLYESADARTWSFVSVVDTGGPAEYDWRPTSETTAVWEPCLDLVGGSLVCFLADERRKADGMLQAITRRASVDGVHWSDAELVSGVGDRFSRPGMFVSTGEMPDGRRRAVIEVVGPREVPIHLLESADGLDWGAPDALGTRLVADDGTAPSGTPNITWRVDAEGRVVVIATGRLALDAAGEPVDRGLVRIDDGPWRAFGLPVPAERALDEGSGYSQTVLQNADGELVQATTVRNSRGSHDIVVGVAPSPW</sequence>
<comment type="caution">
    <text evidence="1">The sequence shown here is derived from an EMBL/GenBank/DDBJ whole genome shotgun (WGS) entry which is preliminary data.</text>
</comment>
<organism evidence="1 2">
    <name type="scientific">Microbacterium gilvum</name>
    <dbReference type="NCBI Taxonomy" id="1336204"/>
    <lineage>
        <taxon>Bacteria</taxon>
        <taxon>Bacillati</taxon>
        <taxon>Actinomycetota</taxon>
        <taxon>Actinomycetes</taxon>
        <taxon>Micrococcales</taxon>
        <taxon>Microbacteriaceae</taxon>
        <taxon>Microbacterium</taxon>
    </lineage>
</organism>
<gene>
    <name evidence="1" type="ORF">GCM10023351_12120</name>
</gene>
<dbReference type="InterPro" id="IPR036278">
    <property type="entry name" value="Sialidase_sf"/>
</dbReference>
<dbReference type="EMBL" id="BAABKO010000002">
    <property type="protein sequence ID" value="GAA4769990.1"/>
    <property type="molecule type" value="Genomic_DNA"/>
</dbReference>
<dbReference type="PANTHER" id="PTHR38792">
    <property type="entry name" value="BNR/ASP-BOX REPEAT DOMAIN PROTEIN (AFU_ORTHOLOGUE AFUA_7G06430)-RELATED"/>
    <property type="match status" value="1"/>
</dbReference>
<dbReference type="PANTHER" id="PTHR38792:SF3">
    <property type="entry name" value="BNR_ASP-BOX REPEAT DOMAIN PROTEIN (AFU_ORTHOLOGUE AFUA_7G06430)-RELATED"/>
    <property type="match status" value="1"/>
</dbReference>
<dbReference type="Proteomes" id="UP001501645">
    <property type="component" value="Unassembled WGS sequence"/>
</dbReference>
<dbReference type="SUPFAM" id="SSF50939">
    <property type="entry name" value="Sialidases"/>
    <property type="match status" value="1"/>
</dbReference>
<accession>A0ABP9A0Q0</accession>
<proteinExistence type="predicted"/>
<dbReference type="RefSeq" id="WP_345437089.1">
    <property type="nucleotide sequence ID" value="NZ_BAABKO010000002.1"/>
</dbReference>